<dbReference type="Pfam" id="PF00570">
    <property type="entry name" value="HRDC"/>
    <property type="match status" value="1"/>
</dbReference>
<dbReference type="SMART" id="SM00474">
    <property type="entry name" value="35EXOc"/>
    <property type="match status" value="1"/>
</dbReference>
<dbReference type="GO" id="GO:0071044">
    <property type="term" value="P:histone mRNA catabolic process"/>
    <property type="evidence" value="ECO:0007669"/>
    <property type="project" value="TreeGrafter"/>
</dbReference>
<dbReference type="Pfam" id="PF01612">
    <property type="entry name" value="DNA_pol_A_exo1"/>
    <property type="match status" value="1"/>
</dbReference>
<dbReference type="GO" id="GO:0071035">
    <property type="term" value="P:nuclear polyadenylation-dependent rRNA catabolic process"/>
    <property type="evidence" value="ECO:0007669"/>
    <property type="project" value="TreeGrafter"/>
</dbReference>
<dbReference type="InterPro" id="IPR002562">
    <property type="entry name" value="3'-5'_exonuclease_dom"/>
</dbReference>
<keyword evidence="4" id="KW-1185">Reference proteome</keyword>
<dbReference type="GO" id="GO:0071037">
    <property type="term" value="P:nuclear polyadenylation-dependent snRNA catabolic process"/>
    <property type="evidence" value="ECO:0007669"/>
    <property type="project" value="TreeGrafter"/>
</dbReference>
<dbReference type="SUPFAM" id="SSF53098">
    <property type="entry name" value="Ribonuclease H-like"/>
    <property type="match status" value="1"/>
</dbReference>
<dbReference type="GO" id="GO:0071039">
    <property type="term" value="P:nuclear polyadenylation-dependent CUT catabolic process"/>
    <property type="evidence" value="ECO:0007669"/>
    <property type="project" value="TreeGrafter"/>
</dbReference>
<dbReference type="STRING" id="1157962.A0A250WY96"/>
<dbReference type="GO" id="GO:0000176">
    <property type="term" value="C:nuclear exosome (RNase complex)"/>
    <property type="evidence" value="ECO:0007669"/>
    <property type="project" value="TreeGrafter"/>
</dbReference>
<dbReference type="GO" id="GO:0071036">
    <property type="term" value="P:nuclear polyadenylation-dependent snoRNA catabolic process"/>
    <property type="evidence" value="ECO:0007669"/>
    <property type="project" value="TreeGrafter"/>
</dbReference>
<dbReference type="GO" id="GO:0071040">
    <property type="term" value="P:nuclear polyadenylation-dependent antisense transcript catabolic process"/>
    <property type="evidence" value="ECO:0007669"/>
    <property type="project" value="TreeGrafter"/>
</dbReference>
<feature type="region of interest" description="Disordered" evidence="1">
    <location>
        <begin position="159"/>
        <end position="180"/>
    </location>
</feature>
<dbReference type="InterPro" id="IPR012337">
    <property type="entry name" value="RNaseH-like_sf"/>
</dbReference>
<dbReference type="InterPro" id="IPR045092">
    <property type="entry name" value="Rrp6-like"/>
</dbReference>
<sequence length="844" mass="94022">MELLKVRQFAIDTEHHSWRSYLGMTCLIQISTGHVDWIIDTIKLHDHMHLLRDVFSNSSIVKVLHGSANDILWLQRDFYLYLVNVFDTEKACQILGKEQRSLSHLLLHYCGVQADKALQKSDWRTRPLSVEQMRYARTDVHYLLYIAARLRQELDDTSRKAGPLPTCHQSAPAWTSSAPVERSDSEVQPQPILLSSSHIRAISISNKLSLNLYCKPDAPTAINTAVSNILKCHTSGIPAVSVTAASDKKGANGAIEPGLGQTHTGAGLEWRVRALCQWRDRVSRQDDDNPQFVLPDPLVLALSLLCPDNPKDVKQILNKHLKATSPPLEISRAPWEQAPTLCQLLKKELPASSLRNDSELAAESDALSSASMKNVATKAAKRTDIEKKEWLIQKFSAKSQVYQNAQMLSKEGDLLCYCDTRKIEWYLSKGIAERISHDPPIIRLLFEHKGADQQAGNTFYSQCKSNRCVVCGDESHYLRYRIVPPCYRRNFPLHLKSHRSHDVVLLCVECHQLAHKASELAKQSIAADFGIPLNPIREGHSSTLQFSLLDHPACTKINGKDCKGYSAMSTSSREVISPLRDSNSNHQAKSVGPNPDITPAQDKEVDLPLFYRPGAARRAAVALQKTSDHPFPVQRVRELENVIKMYMGRGPSTEPFGLMNGDLEAALMEGLGHRKRRQLAMTLMQSDDVAAANISEVSAPEEGVPQFGNVGNVENVGASALEDNLKECAAEQLTPSASSLPTQEPADSIMKTIVQNALHIGESKVPIAGHEWHGKMVVAAALKMDEDRALQKLSSRFRSAFVEVCKPRFLPPNWDVQHHLSRELGEFSIFQAVSHDMNDQVKVD</sequence>
<organism evidence="3 4">
    <name type="scientific">Chlamydomonas eustigma</name>
    <dbReference type="NCBI Taxonomy" id="1157962"/>
    <lineage>
        <taxon>Eukaryota</taxon>
        <taxon>Viridiplantae</taxon>
        <taxon>Chlorophyta</taxon>
        <taxon>core chlorophytes</taxon>
        <taxon>Chlorophyceae</taxon>
        <taxon>CS clade</taxon>
        <taxon>Chlamydomonadales</taxon>
        <taxon>Chlamydomonadaceae</taxon>
        <taxon>Chlamydomonas</taxon>
    </lineage>
</organism>
<dbReference type="InterPro" id="IPR002121">
    <property type="entry name" value="HRDC_dom"/>
</dbReference>
<dbReference type="Gene3D" id="3.30.420.10">
    <property type="entry name" value="Ribonuclease H-like superfamily/Ribonuclease H"/>
    <property type="match status" value="1"/>
</dbReference>
<dbReference type="PANTHER" id="PTHR12124">
    <property type="entry name" value="POLYMYOSITIS/SCLERODERMA AUTOANTIGEN-RELATED"/>
    <property type="match status" value="1"/>
</dbReference>
<proteinExistence type="predicted"/>
<dbReference type="GO" id="GO:0000175">
    <property type="term" value="F:3'-5'-RNA exonuclease activity"/>
    <property type="evidence" value="ECO:0007669"/>
    <property type="project" value="InterPro"/>
</dbReference>
<dbReference type="GO" id="GO:0000467">
    <property type="term" value="P:exonucleolytic trimming to generate mature 3'-end of 5.8S rRNA from tricistronic rRNA transcript (SSU-rRNA, 5.8S rRNA, LSU-rRNA)"/>
    <property type="evidence" value="ECO:0007669"/>
    <property type="project" value="InterPro"/>
</dbReference>
<dbReference type="GO" id="GO:0071038">
    <property type="term" value="P:TRAMP-dependent tRNA surveillance pathway"/>
    <property type="evidence" value="ECO:0007669"/>
    <property type="project" value="TreeGrafter"/>
</dbReference>
<feature type="compositionally biased region" description="Polar residues" evidence="1">
    <location>
        <begin position="577"/>
        <end position="588"/>
    </location>
</feature>
<accession>A0A250WY96</accession>
<evidence type="ECO:0000259" key="2">
    <source>
        <dbReference type="SMART" id="SM00474"/>
    </source>
</evidence>
<gene>
    <name evidence="3" type="ORF">CEUSTIGMA_g3199.t1</name>
</gene>
<feature type="region of interest" description="Disordered" evidence="1">
    <location>
        <begin position="577"/>
        <end position="599"/>
    </location>
</feature>
<evidence type="ECO:0000256" key="1">
    <source>
        <dbReference type="SAM" id="MobiDB-lite"/>
    </source>
</evidence>
<dbReference type="GO" id="GO:0005730">
    <property type="term" value="C:nucleolus"/>
    <property type="evidence" value="ECO:0007669"/>
    <property type="project" value="TreeGrafter"/>
</dbReference>
<dbReference type="Gene3D" id="1.10.150.80">
    <property type="entry name" value="HRDC domain"/>
    <property type="match status" value="1"/>
</dbReference>
<comment type="caution">
    <text evidence="3">The sequence shown here is derived from an EMBL/GenBank/DDBJ whole genome shotgun (WGS) entry which is preliminary data.</text>
</comment>
<dbReference type="PANTHER" id="PTHR12124:SF68">
    <property type="entry name" value="PROTEIN RRP6-LIKE 3"/>
    <property type="match status" value="1"/>
</dbReference>
<name>A0A250WY96_9CHLO</name>
<dbReference type="GO" id="GO:0003727">
    <property type="term" value="F:single-stranded RNA binding"/>
    <property type="evidence" value="ECO:0007669"/>
    <property type="project" value="TreeGrafter"/>
</dbReference>
<dbReference type="GO" id="GO:0000166">
    <property type="term" value="F:nucleotide binding"/>
    <property type="evidence" value="ECO:0007669"/>
    <property type="project" value="InterPro"/>
</dbReference>
<evidence type="ECO:0000313" key="4">
    <source>
        <dbReference type="Proteomes" id="UP000232323"/>
    </source>
</evidence>
<dbReference type="AlphaFoldDB" id="A0A250WY96"/>
<dbReference type="GO" id="GO:0071051">
    <property type="term" value="P:poly(A)-dependent snoRNA 3'-end processing"/>
    <property type="evidence" value="ECO:0007669"/>
    <property type="project" value="TreeGrafter"/>
</dbReference>
<dbReference type="Proteomes" id="UP000232323">
    <property type="component" value="Unassembled WGS sequence"/>
</dbReference>
<dbReference type="InterPro" id="IPR044876">
    <property type="entry name" value="HRDC_dom_sf"/>
</dbReference>
<dbReference type="InterPro" id="IPR036397">
    <property type="entry name" value="RNaseH_sf"/>
</dbReference>
<dbReference type="InterPro" id="IPR010997">
    <property type="entry name" value="HRDC-like_sf"/>
</dbReference>
<feature type="compositionally biased region" description="Polar residues" evidence="1">
    <location>
        <begin position="167"/>
        <end position="178"/>
    </location>
</feature>
<protein>
    <recommendedName>
        <fullName evidence="2">3'-5' exonuclease domain-containing protein</fullName>
    </recommendedName>
</protein>
<feature type="domain" description="3'-5' exonuclease" evidence="2">
    <location>
        <begin position="1"/>
        <end position="155"/>
    </location>
</feature>
<reference evidence="3 4" key="1">
    <citation type="submission" date="2017-08" db="EMBL/GenBank/DDBJ databases">
        <title>Acidophilic green algal genome provides insights into adaptation to an acidic environment.</title>
        <authorList>
            <person name="Hirooka S."/>
            <person name="Hirose Y."/>
            <person name="Kanesaki Y."/>
            <person name="Higuchi S."/>
            <person name="Fujiwara T."/>
            <person name="Onuma R."/>
            <person name="Era A."/>
            <person name="Ohbayashi R."/>
            <person name="Uzuka A."/>
            <person name="Nozaki H."/>
            <person name="Yoshikawa H."/>
            <person name="Miyagishima S.Y."/>
        </authorList>
    </citation>
    <scope>NUCLEOTIDE SEQUENCE [LARGE SCALE GENOMIC DNA]</scope>
    <source>
        <strain evidence="3 4">NIES-2499</strain>
    </source>
</reference>
<dbReference type="SUPFAM" id="SSF47819">
    <property type="entry name" value="HRDC-like"/>
    <property type="match status" value="1"/>
</dbReference>
<dbReference type="OrthoDB" id="2250022at2759"/>
<dbReference type="EMBL" id="BEGY01000013">
    <property type="protein sequence ID" value="GAX75756.1"/>
    <property type="molecule type" value="Genomic_DNA"/>
</dbReference>
<evidence type="ECO:0000313" key="3">
    <source>
        <dbReference type="EMBL" id="GAX75756.1"/>
    </source>
</evidence>